<dbReference type="Proteomes" id="UP000273154">
    <property type="component" value="Chromosome"/>
</dbReference>
<dbReference type="EMBL" id="AP019367">
    <property type="protein sequence ID" value="BBH50886.1"/>
    <property type="molecule type" value="Genomic_DNA"/>
</dbReference>
<evidence type="ECO:0000313" key="2">
    <source>
        <dbReference type="Proteomes" id="UP000273154"/>
    </source>
</evidence>
<reference evidence="2" key="1">
    <citation type="submission" date="2018-11" db="EMBL/GenBank/DDBJ databases">
        <title>Comparative genomics of Parolsenella catena and Libanicoccus massiliensis: Reclassification of Libanicoccus massiliensis as Parolsenella massiliensis comb. nov.</title>
        <authorList>
            <person name="Sakamoto M."/>
            <person name="Ikeyama N."/>
            <person name="Murakami T."/>
            <person name="Mori H."/>
            <person name="Yuki M."/>
            <person name="Ohkuma M."/>
        </authorList>
    </citation>
    <scope>NUCLEOTIDE SEQUENCE [LARGE SCALE GENOMIC DNA]</scope>
    <source>
        <strain evidence="2">JCM 31932</strain>
    </source>
</reference>
<gene>
    <name evidence="1" type="ORF">Pcatena_14730</name>
</gene>
<dbReference type="KEGG" id="pcat:Pcatena_14730"/>
<evidence type="ECO:0000313" key="1">
    <source>
        <dbReference type="EMBL" id="BBH50886.1"/>
    </source>
</evidence>
<name>A0A3G9K2Z1_9ACTN</name>
<keyword evidence="2" id="KW-1185">Reference proteome</keyword>
<accession>A0A3G9K2Z1</accession>
<organism evidence="1 2">
    <name type="scientific">Parolsenella catena</name>
    <dbReference type="NCBI Taxonomy" id="2003188"/>
    <lineage>
        <taxon>Bacteria</taxon>
        <taxon>Bacillati</taxon>
        <taxon>Actinomycetota</taxon>
        <taxon>Coriobacteriia</taxon>
        <taxon>Coriobacteriales</taxon>
        <taxon>Atopobiaceae</taxon>
        <taxon>Parolsenella</taxon>
    </lineage>
</organism>
<proteinExistence type="predicted"/>
<protein>
    <submittedName>
        <fullName evidence="1">Uncharacterized protein</fullName>
    </submittedName>
</protein>
<dbReference type="AlphaFoldDB" id="A0A3G9K2Z1"/>
<sequence>MQVTDATRDELPVLGAKVENDDLLLACLHGPLQIVVACRDGSAPPLYSLLNHTTSHVARVNMA</sequence>